<organism evidence="1 2">
    <name type="scientific">Compostibacillus humi</name>
    <dbReference type="NCBI Taxonomy" id="1245525"/>
    <lineage>
        <taxon>Bacteria</taxon>
        <taxon>Bacillati</taxon>
        <taxon>Bacillota</taxon>
        <taxon>Bacilli</taxon>
        <taxon>Bacillales</taxon>
        <taxon>Bacillaceae</taxon>
        <taxon>Compostibacillus</taxon>
    </lineage>
</organism>
<sequence>MRNALIIPLGEEELVITSDNSGGIGQKEQDLVKVSYDVVGYHSFRVAVMECMAAGAQLITVVLQNFCGNEAWNSLMEGVQKGLKELDIDIPITGSTETNFSLSQSAVGINIIGKKPVQESRPLGDWKNMQIALIGLPLVGEEVMTQSDQVAPLALFKKICEMDQVVVWPVGSKGVLHELERMVPGRGKRINSVEIDIYKSGGPSTSFLVAYPEEQEQTIKAISGNYFHKL</sequence>
<dbReference type="AlphaFoldDB" id="A0A8J2ZRM5"/>
<reference evidence="1" key="1">
    <citation type="journal article" date="2014" name="Int. J. Syst. Evol. Microbiol.">
        <title>Complete genome sequence of Corynebacterium casei LMG S-19264T (=DSM 44701T), isolated from a smear-ripened cheese.</title>
        <authorList>
            <consortium name="US DOE Joint Genome Institute (JGI-PGF)"/>
            <person name="Walter F."/>
            <person name="Albersmeier A."/>
            <person name="Kalinowski J."/>
            <person name="Ruckert C."/>
        </authorList>
    </citation>
    <scope>NUCLEOTIDE SEQUENCE</scope>
    <source>
        <strain evidence="1">CGMCC 1.12360</strain>
    </source>
</reference>
<evidence type="ECO:0008006" key="3">
    <source>
        <dbReference type="Google" id="ProtNLM"/>
    </source>
</evidence>
<dbReference type="Proteomes" id="UP000602050">
    <property type="component" value="Unassembled WGS sequence"/>
</dbReference>
<keyword evidence="2" id="KW-1185">Reference proteome</keyword>
<name>A0A8J2ZRM5_9BACI</name>
<proteinExistence type="predicted"/>
<protein>
    <recommendedName>
        <fullName evidence="3">ATP-binding protein</fullName>
    </recommendedName>
</protein>
<comment type="caution">
    <text evidence="1">The sequence shown here is derived from an EMBL/GenBank/DDBJ whole genome shotgun (WGS) entry which is preliminary data.</text>
</comment>
<gene>
    <name evidence="1" type="ORF">GCM10010978_13590</name>
</gene>
<accession>A0A8J2ZRM5</accession>
<dbReference type="RefSeq" id="WP_188391631.1">
    <property type="nucleotide sequence ID" value="NZ_BMEV01000019.1"/>
</dbReference>
<evidence type="ECO:0000313" key="1">
    <source>
        <dbReference type="EMBL" id="GGH74577.1"/>
    </source>
</evidence>
<dbReference type="EMBL" id="BMEV01000019">
    <property type="protein sequence ID" value="GGH74577.1"/>
    <property type="molecule type" value="Genomic_DNA"/>
</dbReference>
<reference evidence="1" key="2">
    <citation type="submission" date="2020-09" db="EMBL/GenBank/DDBJ databases">
        <authorList>
            <person name="Sun Q."/>
            <person name="Zhou Y."/>
        </authorList>
    </citation>
    <scope>NUCLEOTIDE SEQUENCE</scope>
    <source>
        <strain evidence="1">CGMCC 1.12360</strain>
    </source>
</reference>
<evidence type="ECO:0000313" key="2">
    <source>
        <dbReference type="Proteomes" id="UP000602050"/>
    </source>
</evidence>